<dbReference type="InterPro" id="IPR013762">
    <property type="entry name" value="Integrase-like_cat_sf"/>
</dbReference>
<feature type="domain" description="Tyr recombinase" evidence="2">
    <location>
        <begin position="1"/>
        <end position="52"/>
    </location>
</feature>
<dbReference type="InterPro" id="IPR002104">
    <property type="entry name" value="Integrase_catalytic"/>
</dbReference>
<dbReference type="GO" id="GO:0003677">
    <property type="term" value="F:DNA binding"/>
    <property type="evidence" value="ECO:0007669"/>
    <property type="project" value="InterPro"/>
</dbReference>
<accession>A0A5C5Y1P4</accession>
<reference evidence="3 4" key="1">
    <citation type="submission" date="2019-02" db="EMBL/GenBank/DDBJ databases">
        <title>Deep-cultivation of Planctomycetes and their phenomic and genomic characterization uncovers novel biology.</title>
        <authorList>
            <person name="Wiegand S."/>
            <person name="Jogler M."/>
            <person name="Boedeker C."/>
            <person name="Pinto D."/>
            <person name="Vollmers J."/>
            <person name="Rivas-Marin E."/>
            <person name="Kohn T."/>
            <person name="Peeters S.H."/>
            <person name="Heuer A."/>
            <person name="Rast P."/>
            <person name="Oberbeckmann S."/>
            <person name="Bunk B."/>
            <person name="Jeske O."/>
            <person name="Meyerdierks A."/>
            <person name="Storesund J.E."/>
            <person name="Kallscheuer N."/>
            <person name="Luecker S."/>
            <person name="Lage O.M."/>
            <person name="Pohl T."/>
            <person name="Merkel B.J."/>
            <person name="Hornburger P."/>
            <person name="Mueller R.-W."/>
            <person name="Bruemmer F."/>
            <person name="Labrenz M."/>
            <person name="Spormann A.M."/>
            <person name="Op Den Camp H."/>
            <person name="Overmann J."/>
            <person name="Amann R."/>
            <person name="Jetten M.S.M."/>
            <person name="Mascher T."/>
            <person name="Medema M.H."/>
            <person name="Devos D.P."/>
            <person name="Kaster A.-K."/>
            <person name="Ovreas L."/>
            <person name="Rohde M."/>
            <person name="Galperin M.Y."/>
            <person name="Jogler C."/>
        </authorList>
    </citation>
    <scope>NUCLEOTIDE SEQUENCE [LARGE SCALE GENOMIC DNA]</scope>
    <source>
        <strain evidence="3 4">Pan14r</strain>
    </source>
</reference>
<evidence type="ECO:0000256" key="1">
    <source>
        <dbReference type="ARBA" id="ARBA00023172"/>
    </source>
</evidence>
<dbReference type="AlphaFoldDB" id="A0A5C5Y1P4"/>
<dbReference type="PROSITE" id="PS51898">
    <property type="entry name" value="TYR_RECOMBINASE"/>
    <property type="match status" value="1"/>
</dbReference>
<dbReference type="GO" id="GO:0006310">
    <property type="term" value="P:DNA recombination"/>
    <property type="evidence" value="ECO:0007669"/>
    <property type="project" value="UniProtKB-KW"/>
</dbReference>
<name>A0A5C5Y1P4_9PLAN</name>
<evidence type="ECO:0000313" key="3">
    <source>
        <dbReference type="EMBL" id="TWT68225.1"/>
    </source>
</evidence>
<dbReference type="SUPFAM" id="SSF56349">
    <property type="entry name" value="DNA breaking-rejoining enzymes"/>
    <property type="match status" value="1"/>
</dbReference>
<dbReference type="Pfam" id="PF00589">
    <property type="entry name" value="Phage_integrase"/>
    <property type="match status" value="1"/>
</dbReference>
<dbReference type="GO" id="GO:0015074">
    <property type="term" value="P:DNA integration"/>
    <property type="evidence" value="ECO:0007669"/>
    <property type="project" value="InterPro"/>
</dbReference>
<dbReference type="Proteomes" id="UP000317238">
    <property type="component" value="Unassembled WGS sequence"/>
</dbReference>
<dbReference type="EMBL" id="SJPL01000001">
    <property type="protein sequence ID" value="TWT68225.1"/>
    <property type="molecule type" value="Genomic_DNA"/>
</dbReference>
<dbReference type="InterPro" id="IPR011010">
    <property type="entry name" value="DNA_brk_join_enz"/>
</dbReference>
<gene>
    <name evidence="3" type="ORF">Pan14r_04680</name>
</gene>
<evidence type="ECO:0000259" key="2">
    <source>
        <dbReference type="PROSITE" id="PS51898"/>
    </source>
</evidence>
<protein>
    <submittedName>
        <fullName evidence="3">Site-specific tyrosine recombinase XerC</fullName>
    </submittedName>
</protein>
<sequence length="52" mass="5615">MVSEEGAEGEEITRCVYSTHSLRATTATLLLDAGADICKVQELLGHRHVTTT</sequence>
<organism evidence="3 4">
    <name type="scientific">Crateriforma conspicua</name>
    <dbReference type="NCBI Taxonomy" id="2527996"/>
    <lineage>
        <taxon>Bacteria</taxon>
        <taxon>Pseudomonadati</taxon>
        <taxon>Planctomycetota</taxon>
        <taxon>Planctomycetia</taxon>
        <taxon>Planctomycetales</taxon>
        <taxon>Planctomycetaceae</taxon>
        <taxon>Crateriforma</taxon>
    </lineage>
</organism>
<comment type="caution">
    <text evidence="3">The sequence shown here is derived from an EMBL/GenBank/DDBJ whole genome shotgun (WGS) entry which is preliminary data.</text>
</comment>
<dbReference type="RefSeq" id="WP_145296827.1">
    <property type="nucleotide sequence ID" value="NZ_CP036319.1"/>
</dbReference>
<evidence type="ECO:0000313" key="4">
    <source>
        <dbReference type="Proteomes" id="UP000317238"/>
    </source>
</evidence>
<keyword evidence="4" id="KW-1185">Reference proteome</keyword>
<keyword evidence="1" id="KW-0233">DNA recombination</keyword>
<dbReference type="Gene3D" id="1.10.443.10">
    <property type="entry name" value="Intergrase catalytic core"/>
    <property type="match status" value="1"/>
</dbReference>
<proteinExistence type="predicted"/>